<dbReference type="EMBL" id="BIFQ01000002">
    <property type="protein sequence ID" value="GCE09861.1"/>
    <property type="molecule type" value="Genomic_DNA"/>
</dbReference>
<name>A0A401ZSM8_9CHLR</name>
<dbReference type="AlphaFoldDB" id="A0A401ZSM8"/>
<evidence type="ECO:0000313" key="3">
    <source>
        <dbReference type="Proteomes" id="UP000287224"/>
    </source>
</evidence>
<dbReference type="Pfam" id="PF08240">
    <property type="entry name" value="ADH_N"/>
    <property type="match status" value="1"/>
</dbReference>
<dbReference type="Gene3D" id="3.40.50.720">
    <property type="entry name" value="NAD(P)-binding Rossmann-like Domain"/>
    <property type="match status" value="1"/>
</dbReference>
<dbReference type="OrthoDB" id="9792162at2"/>
<gene>
    <name evidence="2" type="ORF">KDAU_71900</name>
</gene>
<dbReference type="Gene3D" id="3.90.180.10">
    <property type="entry name" value="Medium-chain alcohol dehydrogenases, catalytic domain"/>
    <property type="match status" value="1"/>
</dbReference>
<reference evidence="3" key="1">
    <citation type="submission" date="2018-12" db="EMBL/GenBank/DDBJ databases">
        <title>Tengunoibacter tsumagoiensis gen. nov., sp. nov., Dictyobacter kobayashii sp. nov., D. alpinus sp. nov., and D. joshuensis sp. nov. and description of Dictyobacteraceae fam. nov. within the order Ktedonobacterales isolated from Tengu-no-mugimeshi.</title>
        <authorList>
            <person name="Wang C.M."/>
            <person name="Zheng Y."/>
            <person name="Sakai Y."/>
            <person name="Toyoda A."/>
            <person name="Minakuchi Y."/>
            <person name="Abe K."/>
            <person name="Yokota A."/>
            <person name="Yabe S."/>
        </authorList>
    </citation>
    <scope>NUCLEOTIDE SEQUENCE [LARGE SCALE GENOMIC DNA]</scope>
    <source>
        <strain evidence="3">S-27</strain>
    </source>
</reference>
<evidence type="ECO:0000313" key="2">
    <source>
        <dbReference type="EMBL" id="GCE09861.1"/>
    </source>
</evidence>
<dbReference type="RefSeq" id="WP_126602669.1">
    <property type="nucleotide sequence ID" value="NZ_BIFQ01000002.1"/>
</dbReference>
<dbReference type="Proteomes" id="UP000287224">
    <property type="component" value="Unassembled WGS sequence"/>
</dbReference>
<accession>A0A401ZSM8</accession>
<comment type="caution">
    <text evidence="2">The sequence shown here is derived from an EMBL/GenBank/DDBJ whole genome shotgun (WGS) entry which is preliminary data.</text>
</comment>
<feature type="domain" description="Enoyl reductase (ER)" evidence="1">
    <location>
        <begin position="14"/>
        <end position="307"/>
    </location>
</feature>
<dbReference type="CDD" id="cd05289">
    <property type="entry name" value="MDR_like_2"/>
    <property type="match status" value="1"/>
</dbReference>
<dbReference type="InterPro" id="IPR036291">
    <property type="entry name" value="NAD(P)-bd_dom_sf"/>
</dbReference>
<protein>
    <submittedName>
        <fullName evidence="2">Oxidoreductase</fullName>
    </submittedName>
</protein>
<dbReference type="SMART" id="SM00829">
    <property type="entry name" value="PKS_ER"/>
    <property type="match status" value="1"/>
</dbReference>
<dbReference type="PANTHER" id="PTHR44013">
    <property type="entry name" value="ZINC-TYPE ALCOHOL DEHYDROGENASE-LIKE PROTEIN C16A3.02C"/>
    <property type="match status" value="1"/>
</dbReference>
<dbReference type="InterPro" id="IPR011032">
    <property type="entry name" value="GroES-like_sf"/>
</dbReference>
<dbReference type="InterPro" id="IPR013154">
    <property type="entry name" value="ADH-like_N"/>
</dbReference>
<dbReference type="SUPFAM" id="SSF50129">
    <property type="entry name" value="GroES-like"/>
    <property type="match status" value="1"/>
</dbReference>
<evidence type="ECO:0000259" key="1">
    <source>
        <dbReference type="SMART" id="SM00829"/>
    </source>
</evidence>
<dbReference type="PANTHER" id="PTHR44013:SF1">
    <property type="entry name" value="ZINC-TYPE ALCOHOL DEHYDROGENASE-LIKE PROTEIN C16A3.02C"/>
    <property type="match status" value="1"/>
</dbReference>
<organism evidence="2 3">
    <name type="scientific">Dictyobacter aurantiacus</name>
    <dbReference type="NCBI Taxonomy" id="1936993"/>
    <lineage>
        <taxon>Bacteria</taxon>
        <taxon>Bacillati</taxon>
        <taxon>Chloroflexota</taxon>
        <taxon>Ktedonobacteria</taxon>
        <taxon>Ktedonobacterales</taxon>
        <taxon>Dictyobacteraceae</taxon>
        <taxon>Dictyobacter</taxon>
    </lineage>
</organism>
<keyword evidence="3" id="KW-1185">Reference proteome</keyword>
<dbReference type="InterPro" id="IPR020843">
    <property type="entry name" value="ER"/>
</dbReference>
<dbReference type="Pfam" id="PF13602">
    <property type="entry name" value="ADH_zinc_N_2"/>
    <property type="match status" value="1"/>
</dbReference>
<dbReference type="GO" id="GO:0016491">
    <property type="term" value="F:oxidoreductase activity"/>
    <property type="evidence" value="ECO:0007669"/>
    <property type="project" value="InterPro"/>
</dbReference>
<sequence>MAKQAQAIRIHNYGGPEELKLEQTQIPDPQTDEVLVRVYAVGVNPVDWKITEGWMKDFWPVQFPYIPGRDIAGIIEEVGPGVTAFQKGQAVFGQSAKGGYTEYIPASINTLALKPDTLSFEEAAAIPVGATTAWQGLFDHGDLQPGQTVLVQGASGGVGLFAVQFAHWKGARVIATTSSSNVDFVRSLGADRVIDYTSEPVEQAVHDADLVFDTVGAPTLASSLKALKNGGTLVTIAGQPEEAQAKEKNARVERFSAQVSHDLLETFAKLIQEGKLKVELEATYPLAEAAQAHQRSKTGHGRGRIVLKVANQQ</sequence>
<proteinExistence type="predicted"/>
<dbReference type="InterPro" id="IPR052733">
    <property type="entry name" value="Chloroplast_QOR"/>
</dbReference>
<dbReference type="SUPFAM" id="SSF51735">
    <property type="entry name" value="NAD(P)-binding Rossmann-fold domains"/>
    <property type="match status" value="1"/>
</dbReference>